<dbReference type="CDD" id="cd04690">
    <property type="entry name" value="NUDIX_Hydrolase"/>
    <property type="match status" value="1"/>
</dbReference>
<dbReference type="PROSITE" id="PS51462">
    <property type="entry name" value="NUDIX"/>
    <property type="match status" value="1"/>
</dbReference>
<sequence length="171" mass="18387">MGPAVHVCRPHPGRRLCGQQAHGILGDFQNLGCSMSKTIRIAAAILIGSDGQTLLVRKRGTQAFMQPGGKIDAGEQPVQALARELREELDLHIDPSKATYIGTFSGPAANEPGFIVEAQMFQLRIDVAVNPAAEIEEVRWIDPAGDGGLQLAPLTRDHILPFYRASLTTPA</sequence>
<dbReference type="GO" id="GO:0016787">
    <property type="term" value="F:hydrolase activity"/>
    <property type="evidence" value="ECO:0007669"/>
    <property type="project" value="UniProtKB-KW"/>
</dbReference>
<evidence type="ECO:0000313" key="5">
    <source>
        <dbReference type="Proteomes" id="UP000306562"/>
    </source>
</evidence>
<dbReference type="Proteomes" id="UP000306562">
    <property type="component" value="Chromosome"/>
</dbReference>
<name>A0AAX3ICJ1_9PSED</name>
<gene>
    <name evidence="4" type="ORF">NCTC10696_04583</name>
</gene>
<evidence type="ECO:0000256" key="1">
    <source>
        <dbReference type="ARBA" id="ARBA00001946"/>
    </source>
</evidence>
<dbReference type="AlphaFoldDB" id="A0AAX3ICJ1"/>
<keyword evidence="2 4" id="KW-0378">Hydrolase</keyword>
<proteinExistence type="predicted"/>
<evidence type="ECO:0000256" key="2">
    <source>
        <dbReference type="ARBA" id="ARBA00022801"/>
    </source>
</evidence>
<protein>
    <submittedName>
        <fullName evidence="4">NUDIX family hydrolase</fullName>
    </submittedName>
</protein>
<accession>A0AAX3ICJ1</accession>
<dbReference type="PANTHER" id="PTHR43046">
    <property type="entry name" value="GDP-MANNOSE MANNOSYL HYDROLASE"/>
    <property type="match status" value="1"/>
</dbReference>
<dbReference type="SUPFAM" id="SSF55811">
    <property type="entry name" value="Nudix"/>
    <property type="match status" value="1"/>
</dbReference>
<evidence type="ECO:0000259" key="3">
    <source>
        <dbReference type="PROSITE" id="PS51462"/>
    </source>
</evidence>
<dbReference type="Gene3D" id="3.90.79.10">
    <property type="entry name" value="Nucleoside Triphosphate Pyrophosphohydrolase"/>
    <property type="match status" value="1"/>
</dbReference>
<dbReference type="InterPro" id="IPR015797">
    <property type="entry name" value="NUDIX_hydrolase-like_dom_sf"/>
</dbReference>
<dbReference type="Pfam" id="PF00293">
    <property type="entry name" value="NUDIX"/>
    <property type="match status" value="1"/>
</dbReference>
<organism evidence="4 5">
    <name type="scientific">Pseudomonas synxantha</name>
    <dbReference type="NCBI Taxonomy" id="47883"/>
    <lineage>
        <taxon>Bacteria</taxon>
        <taxon>Pseudomonadati</taxon>
        <taxon>Pseudomonadota</taxon>
        <taxon>Gammaproteobacteria</taxon>
        <taxon>Pseudomonadales</taxon>
        <taxon>Pseudomonadaceae</taxon>
        <taxon>Pseudomonas</taxon>
    </lineage>
</organism>
<dbReference type="PROSITE" id="PS00893">
    <property type="entry name" value="NUDIX_BOX"/>
    <property type="match status" value="1"/>
</dbReference>
<dbReference type="InterPro" id="IPR000086">
    <property type="entry name" value="NUDIX_hydrolase_dom"/>
</dbReference>
<evidence type="ECO:0000313" key="4">
    <source>
        <dbReference type="EMBL" id="VTR03940.1"/>
    </source>
</evidence>
<dbReference type="EMBL" id="LR590482">
    <property type="protein sequence ID" value="VTR03940.1"/>
    <property type="molecule type" value="Genomic_DNA"/>
</dbReference>
<dbReference type="InterPro" id="IPR020084">
    <property type="entry name" value="NUDIX_hydrolase_CS"/>
</dbReference>
<dbReference type="PANTHER" id="PTHR43046:SF2">
    <property type="entry name" value="8-OXO-DGTP DIPHOSPHATASE-RELATED"/>
    <property type="match status" value="1"/>
</dbReference>
<reference evidence="4 5" key="1">
    <citation type="submission" date="2019-05" db="EMBL/GenBank/DDBJ databases">
        <authorList>
            <consortium name="Pathogen Informatics"/>
        </authorList>
    </citation>
    <scope>NUCLEOTIDE SEQUENCE [LARGE SCALE GENOMIC DNA]</scope>
    <source>
        <strain evidence="4 5">NCTC10696</strain>
    </source>
</reference>
<feature type="domain" description="Nudix hydrolase" evidence="3">
    <location>
        <begin position="38"/>
        <end position="168"/>
    </location>
</feature>
<comment type="cofactor">
    <cofactor evidence="1">
        <name>Mg(2+)</name>
        <dbReference type="ChEBI" id="CHEBI:18420"/>
    </cofactor>
</comment>